<feature type="transmembrane region" description="Helical" evidence="8">
    <location>
        <begin position="51"/>
        <end position="70"/>
    </location>
</feature>
<dbReference type="GO" id="GO:0016413">
    <property type="term" value="F:O-acetyltransferase activity"/>
    <property type="evidence" value="ECO:0007669"/>
    <property type="project" value="TreeGrafter"/>
</dbReference>
<evidence type="ECO:0000313" key="11">
    <source>
        <dbReference type="Proteomes" id="UP000253090"/>
    </source>
</evidence>
<evidence type="ECO:0000256" key="1">
    <source>
        <dbReference type="ARBA" id="ARBA00004651"/>
    </source>
</evidence>
<evidence type="ECO:0000259" key="9">
    <source>
        <dbReference type="Pfam" id="PF01757"/>
    </source>
</evidence>
<keyword evidence="6 8" id="KW-0472">Membrane</keyword>
<dbReference type="EMBL" id="QPJW01000006">
    <property type="protein sequence ID" value="RCX18487.1"/>
    <property type="molecule type" value="Genomic_DNA"/>
</dbReference>
<protein>
    <submittedName>
        <fullName evidence="10">Peptidoglycan/LPS O-acetylase OafA/YrhL</fullName>
    </submittedName>
</protein>
<evidence type="ECO:0000256" key="7">
    <source>
        <dbReference type="SAM" id="MobiDB-lite"/>
    </source>
</evidence>
<reference evidence="10 11" key="1">
    <citation type="submission" date="2018-07" db="EMBL/GenBank/DDBJ databases">
        <title>Genomic Encyclopedia of Type Strains, Phase III (KMG-III): the genomes of soil and plant-associated and newly described type strains.</title>
        <authorList>
            <person name="Whitman W."/>
        </authorList>
    </citation>
    <scope>NUCLEOTIDE SEQUENCE [LARGE SCALE GENOMIC DNA]</scope>
    <source>
        <strain evidence="10 11">CECT 8333</strain>
    </source>
</reference>
<dbReference type="AlphaFoldDB" id="A0A369BDF2"/>
<comment type="similarity">
    <text evidence="2">Belongs to the acyltransferase 3 family.</text>
</comment>
<dbReference type="RefSeq" id="WP_114497363.1">
    <property type="nucleotide sequence ID" value="NZ_QPJW01000006.1"/>
</dbReference>
<feature type="transmembrane region" description="Helical" evidence="8">
    <location>
        <begin position="279"/>
        <end position="296"/>
    </location>
</feature>
<evidence type="ECO:0000256" key="3">
    <source>
        <dbReference type="ARBA" id="ARBA00022475"/>
    </source>
</evidence>
<keyword evidence="5 8" id="KW-1133">Transmembrane helix</keyword>
<keyword evidence="3" id="KW-1003">Cell membrane</keyword>
<evidence type="ECO:0000256" key="2">
    <source>
        <dbReference type="ARBA" id="ARBA00007400"/>
    </source>
</evidence>
<feature type="domain" description="Acyltransferase 3" evidence="9">
    <location>
        <begin position="11"/>
        <end position="362"/>
    </location>
</feature>
<sequence>MSLKVKERLPQLDLFRALAIFSVIQVHASSYAAGWQAVDSSSFYFYNGMNIFFRIGTSSFIFLSSFVLFYNYYDKPVSRDLIGRFYKKRLTYIILPYMLVSFCYFLVTMWIQKDFLDHSVAQLLGSLGIKLLTGSAYTHLYFIFISIQFYILFPLLLWLVQSLGKSRLSAAWIFPAGLAIQWAFFYWNKYQLELSNKGSFAPSYMSFYMLGAVAAIYFDKIKGWLTTDWRDSSKEQKAWTMSLWAGWLAMAFLDVQLYFLFRTKAYLPSTDIFELVWNIHLLLSAAVLLKGAFLVYRKGSAFWIKALTRLGELSFGIYLFHPIVLLVYRKFRNRLAGEEISLAYFFFIIGGSVCALLLSWIFVQFCFRRLPFASWFLGNIPNSLKKRKKQPSQDPGSSPTVNVNM</sequence>
<dbReference type="Pfam" id="PF01757">
    <property type="entry name" value="Acyl_transf_3"/>
    <property type="match status" value="1"/>
</dbReference>
<organism evidence="10 11">
    <name type="scientific">Fontibacillus phaseoli</name>
    <dbReference type="NCBI Taxonomy" id="1416533"/>
    <lineage>
        <taxon>Bacteria</taxon>
        <taxon>Bacillati</taxon>
        <taxon>Bacillota</taxon>
        <taxon>Bacilli</taxon>
        <taxon>Bacillales</taxon>
        <taxon>Paenibacillaceae</taxon>
        <taxon>Fontibacillus</taxon>
    </lineage>
</organism>
<evidence type="ECO:0000313" key="10">
    <source>
        <dbReference type="EMBL" id="RCX18487.1"/>
    </source>
</evidence>
<evidence type="ECO:0000256" key="4">
    <source>
        <dbReference type="ARBA" id="ARBA00022692"/>
    </source>
</evidence>
<dbReference type="GO" id="GO:0009246">
    <property type="term" value="P:enterobacterial common antigen biosynthetic process"/>
    <property type="evidence" value="ECO:0007669"/>
    <property type="project" value="TreeGrafter"/>
</dbReference>
<evidence type="ECO:0000256" key="5">
    <source>
        <dbReference type="ARBA" id="ARBA00022989"/>
    </source>
</evidence>
<feature type="transmembrane region" description="Helical" evidence="8">
    <location>
        <begin position="90"/>
        <end position="111"/>
    </location>
</feature>
<feature type="transmembrane region" description="Helical" evidence="8">
    <location>
        <begin position="199"/>
        <end position="218"/>
    </location>
</feature>
<evidence type="ECO:0000256" key="8">
    <source>
        <dbReference type="SAM" id="Phobius"/>
    </source>
</evidence>
<comment type="caution">
    <text evidence="10">The sequence shown here is derived from an EMBL/GenBank/DDBJ whole genome shotgun (WGS) entry which is preliminary data.</text>
</comment>
<feature type="compositionally biased region" description="Polar residues" evidence="7">
    <location>
        <begin position="392"/>
        <end position="405"/>
    </location>
</feature>
<keyword evidence="4 8" id="KW-0812">Transmembrane</keyword>
<evidence type="ECO:0000256" key="6">
    <source>
        <dbReference type="ARBA" id="ARBA00023136"/>
    </source>
</evidence>
<feature type="transmembrane region" description="Helical" evidence="8">
    <location>
        <begin position="167"/>
        <end position="187"/>
    </location>
</feature>
<feature type="transmembrane region" description="Helical" evidence="8">
    <location>
        <begin position="340"/>
        <end position="363"/>
    </location>
</feature>
<keyword evidence="11" id="KW-1185">Reference proteome</keyword>
<dbReference type="OrthoDB" id="65129at2"/>
<feature type="transmembrane region" description="Helical" evidence="8">
    <location>
        <begin position="12"/>
        <end position="31"/>
    </location>
</feature>
<dbReference type="PANTHER" id="PTHR40074">
    <property type="entry name" value="O-ACETYLTRANSFERASE WECH"/>
    <property type="match status" value="1"/>
</dbReference>
<dbReference type="InterPro" id="IPR002656">
    <property type="entry name" value="Acyl_transf_3_dom"/>
</dbReference>
<dbReference type="GO" id="GO:0005886">
    <property type="term" value="C:plasma membrane"/>
    <property type="evidence" value="ECO:0007669"/>
    <property type="project" value="UniProtKB-SubCell"/>
</dbReference>
<name>A0A369BDF2_9BACL</name>
<feature type="transmembrane region" description="Helical" evidence="8">
    <location>
        <begin position="140"/>
        <end position="160"/>
    </location>
</feature>
<comment type="subcellular location">
    <subcellularLocation>
        <location evidence="1">Cell membrane</location>
        <topology evidence="1">Multi-pass membrane protein</topology>
    </subcellularLocation>
</comment>
<dbReference type="Proteomes" id="UP000253090">
    <property type="component" value="Unassembled WGS sequence"/>
</dbReference>
<gene>
    <name evidence="10" type="ORF">DFP94_10619</name>
</gene>
<feature type="transmembrane region" description="Helical" evidence="8">
    <location>
        <begin position="308"/>
        <end position="328"/>
    </location>
</feature>
<feature type="transmembrane region" description="Helical" evidence="8">
    <location>
        <begin position="238"/>
        <end position="259"/>
    </location>
</feature>
<dbReference type="PANTHER" id="PTHR40074:SF2">
    <property type="entry name" value="O-ACETYLTRANSFERASE WECH"/>
    <property type="match status" value="1"/>
</dbReference>
<feature type="region of interest" description="Disordered" evidence="7">
    <location>
        <begin position="385"/>
        <end position="405"/>
    </location>
</feature>
<accession>A0A369BDF2</accession>
<proteinExistence type="inferred from homology"/>